<evidence type="ECO:0000313" key="1">
    <source>
        <dbReference type="EMBL" id="RUS82157.1"/>
    </source>
</evidence>
<sequence>MEEDQVVPSLTNHVVPQDAPATVKMVMGTKGRVVSTTVSNNDCPNSSECFAKTSILRTQMLNKNCVFPSQSEDNLLYRKRTACTVLSLTSRQFESLDNLCSVGRSGEEYGSFKNIRDTPGRYSTASSRSSQVFTNDVPNRYGCKTFEQRASCMKVPIIVIREPSDEGEQDNTDELDYDFSVYDHNQEMFYDTQDVLIEWEDILQDFRVTDL</sequence>
<organism evidence="1 2">
    <name type="scientific">Elysia chlorotica</name>
    <name type="common">Eastern emerald elysia</name>
    <name type="synonym">Sea slug</name>
    <dbReference type="NCBI Taxonomy" id="188477"/>
    <lineage>
        <taxon>Eukaryota</taxon>
        <taxon>Metazoa</taxon>
        <taxon>Spiralia</taxon>
        <taxon>Lophotrochozoa</taxon>
        <taxon>Mollusca</taxon>
        <taxon>Gastropoda</taxon>
        <taxon>Heterobranchia</taxon>
        <taxon>Euthyneura</taxon>
        <taxon>Panpulmonata</taxon>
        <taxon>Sacoglossa</taxon>
        <taxon>Placobranchoidea</taxon>
        <taxon>Plakobranchidae</taxon>
        <taxon>Elysia</taxon>
    </lineage>
</organism>
<comment type="caution">
    <text evidence="1">The sequence shown here is derived from an EMBL/GenBank/DDBJ whole genome shotgun (WGS) entry which is preliminary data.</text>
</comment>
<protein>
    <submittedName>
        <fullName evidence="1">Uncharacterized protein</fullName>
    </submittedName>
</protein>
<proteinExistence type="predicted"/>
<reference evidence="1 2" key="1">
    <citation type="submission" date="2019-01" db="EMBL/GenBank/DDBJ databases">
        <title>A draft genome assembly of the solar-powered sea slug Elysia chlorotica.</title>
        <authorList>
            <person name="Cai H."/>
            <person name="Li Q."/>
            <person name="Fang X."/>
            <person name="Li J."/>
            <person name="Curtis N.E."/>
            <person name="Altenburger A."/>
            <person name="Shibata T."/>
            <person name="Feng M."/>
            <person name="Maeda T."/>
            <person name="Schwartz J.A."/>
            <person name="Shigenobu S."/>
            <person name="Lundholm N."/>
            <person name="Nishiyama T."/>
            <person name="Yang H."/>
            <person name="Hasebe M."/>
            <person name="Li S."/>
            <person name="Pierce S.K."/>
            <person name="Wang J."/>
        </authorList>
    </citation>
    <scope>NUCLEOTIDE SEQUENCE [LARGE SCALE GENOMIC DNA]</scope>
    <source>
        <strain evidence="1">EC2010</strain>
        <tissue evidence="1">Whole organism of an adult</tissue>
    </source>
</reference>
<dbReference type="Proteomes" id="UP000271974">
    <property type="component" value="Unassembled WGS sequence"/>
</dbReference>
<dbReference type="OrthoDB" id="10661287at2759"/>
<keyword evidence="2" id="KW-1185">Reference proteome</keyword>
<dbReference type="EMBL" id="RQTK01000300">
    <property type="protein sequence ID" value="RUS82157.1"/>
    <property type="molecule type" value="Genomic_DNA"/>
</dbReference>
<accession>A0A3S1HM10</accession>
<gene>
    <name evidence="1" type="ORF">EGW08_010091</name>
</gene>
<name>A0A3S1HM10_ELYCH</name>
<dbReference type="AlphaFoldDB" id="A0A3S1HM10"/>
<evidence type="ECO:0000313" key="2">
    <source>
        <dbReference type="Proteomes" id="UP000271974"/>
    </source>
</evidence>